<dbReference type="AlphaFoldDB" id="A0AAD7BAD7"/>
<proteinExistence type="predicted"/>
<dbReference type="InterPro" id="IPR027417">
    <property type="entry name" value="P-loop_NTPase"/>
</dbReference>
<dbReference type="Proteomes" id="UP001221757">
    <property type="component" value="Unassembled WGS sequence"/>
</dbReference>
<protein>
    <recommendedName>
        <fullName evidence="4">ATP-dependent DNA helicase</fullName>
    </recommendedName>
</protein>
<evidence type="ECO:0000256" key="1">
    <source>
        <dbReference type="SAM" id="MobiDB-lite"/>
    </source>
</evidence>
<gene>
    <name evidence="2" type="ORF">B0H17DRAFT_966075</name>
</gene>
<sequence>MIFAGDFAQLPPVKALSLYSLDAEVSPIIHVKMTIPAQKAGIGKIIWQQVTTVVILKQNMRQTASTADDEKLRIALSNMRFGACTQADLAYLHSRTISSRPGHPSFSEDRFKYVSIITGLNSQKDKINEIGCRKFAEDSGQQLTEFYSNDSLPGNSGSDVRKPRNARNQQVHQLTKTIPKNCQQQLWDAPPCSTDSHMAGKLSLCVGLPVMIRNNDATELCVTKGQDGMAGCGR</sequence>
<dbReference type="EMBL" id="JARKIE010000862">
    <property type="protein sequence ID" value="KAJ7614586.1"/>
    <property type="molecule type" value="Genomic_DNA"/>
</dbReference>
<evidence type="ECO:0000313" key="3">
    <source>
        <dbReference type="Proteomes" id="UP001221757"/>
    </source>
</evidence>
<feature type="region of interest" description="Disordered" evidence="1">
    <location>
        <begin position="146"/>
        <end position="170"/>
    </location>
</feature>
<dbReference type="SUPFAM" id="SSF52540">
    <property type="entry name" value="P-loop containing nucleoside triphosphate hydrolases"/>
    <property type="match status" value="1"/>
</dbReference>
<name>A0AAD7BAD7_MYCRO</name>
<accession>A0AAD7BAD7</accession>
<keyword evidence="3" id="KW-1185">Reference proteome</keyword>
<organism evidence="2 3">
    <name type="scientific">Mycena rosella</name>
    <name type="common">Pink bonnet</name>
    <name type="synonym">Agaricus rosellus</name>
    <dbReference type="NCBI Taxonomy" id="1033263"/>
    <lineage>
        <taxon>Eukaryota</taxon>
        <taxon>Fungi</taxon>
        <taxon>Dikarya</taxon>
        <taxon>Basidiomycota</taxon>
        <taxon>Agaricomycotina</taxon>
        <taxon>Agaricomycetes</taxon>
        <taxon>Agaricomycetidae</taxon>
        <taxon>Agaricales</taxon>
        <taxon>Marasmiineae</taxon>
        <taxon>Mycenaceae</taxon>
        <taxon>Mycena</taxon>
    </lineage>
</organism>
<feature type="compositionally biased region" description="Polar residues" evidence="1">
    <location>
        <begin position="146"/>
        <end position="158"/>
    </location>
</feature>
<evidence type="ECO:0000313" key="2">
    <source>
        <dbReference type="EMBL" id="KAJ7614586.1"/>
    </source>
</evidence>
<comment type="caution">
    <text evidence="2">The sequence shown here is derived from an EMBL/GenBank/DDBJ whole genome shotgun (WGS) entry which is preliminary data.</text>
</comment>
<reference evidence="2" key="1">
    <citation type="submission" date="2023-03" db="EMBL/GenBank/DDBJ databases">
        <title>Massive genome expansion in bonnet fungi (Mycena s.s.) driven by repeated elements and novel gene families across ecological guilds.</title>
        <authorList>
            <consortium name="Lawrence Berkeley National Laboratory"/>
            <person name="Harder C.B."/>
            <person name="Miyauchi S."/>
            <person name="Viragh M."/>
            <person name="Kuo A."/>
            <person name="Thoen E."/>
            <person name="Andreopoulos B."/>
            <person name="Lu D."/>
            <person name="Skrede I."/>
            <person name="Drula E."/>
            <person name="Henrissat B."/>
            <person name="Morin E."/>
            <person name="Kohler A."/>
            <person name="Barry K."/>
            <person name="LaButti K."/>
            <person name="Morin E."/>
            <person name="Salamov A."/>
            <person name="Lipzen A."/>
            <person name="Mereny Z."/>
            <person name="Hegedus B."/>
            <person name="Baldrian P."/>
            <person name="Stursova M."/>
            <person name="Weitz H."/>
            <person name="Taylor A."/>
            <person name="Grigoriev I.V."/>
            <person name="Nagy L.G."/>
            <person name="Martin F."/>
            <person name="Kauserud H."/>
        </authorList>
    </citation>
    <scope>NUCLEOTIDE SEQUENCE</scope>
    <source>
        <strain evidence="2">CBHHK067</strain>
    </source>
</reference>
<evidence type="ECO:0008006" key="4">
    <source>
        <dbReference type="Google" id="ProtNLM"/>
    </source>
</evidence>